<sequence>MNNKVLNDAQGNNLVNSTKLGKVFDMKSKEKVDTNSQNSYGPWVHVNFKRNRRFQKKNYQVSIELKGPEEKSEPVEELNGNKFKLLSQVFAEELVRMDGEENVAKESKTNTDFQNPVTEDGSKDSDLVISEPEPLEDGEINPRAEYTKMGEDVQVCSTNIEQVVVDKTEVLGTDIAEGKKSSMEALYLDKQLKCKKIVKEIEVMTDSVITPLKNNATISHEALIEDGKFFIPFKSGNVKKKFNKDSNGFVPIKGSLRGKKLSIGNSVRYTSSIAS</sequence>
<feature type="region of interest" description="Disordered" evidence="1">
    <location>
        <begin position="101"/>
        <end position="139"/>
    </location>
</feature>
<protein>
    <submittedName>
        <fullName evidence="2">Uncharacterized protein</fullName>
    </submittedName>
</protein>
<accession>A0A2I0WB91</accession>
<gene>
    <name evidence="2" type="ORF">MA16_Dca007485</name>
</gene>
<evidence type="ECO:0000313" key="2">
    <source>
        <dbReference type="EMBL" id="PKU72922.1"/>
    </source>
</evidence>
<name>A0A2I0WB91_9ASPA</name>
<evidence type="ECO:0000256" key="1">
    <source>
        <dbReference type="SAM" id="MobiDB-lite"/>
    </source>
</evidence>
<evidence type="ECO:0000313" key="3">
    <source>
        <dbReference type="Proteomes" id="UP000233837"/>
    </source>
</evidence>
<reference evidence="2 3" key="2">
    <citation type="journal article" date="2017" name="Nature">
        <title>The Apostasia genome and the evolution of orchids.</title>
        <authorList>
            <person name="Zhang G.Q."/>
            <person name="Liu K.W."/>
            <person name="Li Z."/>
            <person name="Lohaus R."/>
            <person name="Hsiao Y.Y."/>
            <person name="Niu S.C."/>
            <person name="Wang J.Y."/>
            <person name="Lin Y.C."/>
            <person name="Xu Q."/>
            <person name="Chen L.J."/>
            <person name="Yoshida K."/>
            <person name="Fujiwara S."/>
            <person name="Wang Z.W."/>
            <person name="Zhang Y.Q."/>
            <person name="Mitsuda N."/>
            <person name="Wang M."/>
            <person name="Liu G.H."/>
            <person name="Pecoraro L."/>
            <person name="Huang H.X."/>
            <person name="Xiao X.J."/>
            <person name="Lin M."/>
            <person name="Wu X.Y."/>
            <person name="Wu W.L."/>
            <person name="Chen Y.Y."/>
            <person name="Chang S.B."/>
            <person name="Sakamoto S."/>
            <person name="Ohme-Takagi M."/>
            <person name="Yagi M."/>
            <person name="Zeng S.J."/>
            <person name="Shen C.Y."/>
            <person name="Yeh C.M."/>
            <person name="Luo Y.B."/>
            <person name="Tsai W.C."/>
            <person name="Van de Peer Y."/>
            <person name="Liu Z.J."/>
        </authorList>
    </citation>
    <scope>NUCLEOTIDE SEQUENCE [LARGE SCALE GENOMIC DNA]</scope>
    <source>
        <tissue evidence="2">The whole plant</tissue>
    </source>
</reference>
<dbReference type="Proteomes" id="UP000233837">
    <property type="component" value="Unassembled WGS sequence"/>
</dbReference>
<dbReference type="EMBL" id="KZ502795">
    <property type="protein sequence ID" value="PKU72922.1"/>
    <property type="molecule type" value="Genomic_DNA"/>
</dbReference>
<proteinExistence type="predicted"/>
<organism evidence="2 3">
    <name type="scientific">Dendrobium catenatum</name>
    <dbReference type="NCBI Taxonomy" id="906689"/>
    <lineage>
        <taxon>Eukaryota</taxon>
        <taxon>Viridiplantae</taxon>
        <taxon>Streptophyta</taxon>
        <taxon>Embryophyta</taxon>
        <taxon>Tracheophyta</taxon>
        <taxon>Spermatophyta</taxon>
        <taxon>Magnoliopsida</taxon>
        <taxon>Liliopsida</taxon>
        <taxon>Asparagales</taxon>
        <taxon>Orchidaceae</taxon>
        <taxon>Epidendroideae</taxon>
        <taxon>Malaxideae</taxon>
        <taxon>Dendrobiinae</taxon>
        <taxon>Dendrobium</taxon>
    </lineage>
</organism>
<dbReference type="AlphaFoldDB" id="A0A2I0WB91"/>
<keyword evidence="3" id="KW-1185">Reference proteome</keyword>
<reference evidence="2 3" key="1">
    <citation type="journal article" date="2016" name="Sci. Rep.">
        <title>The Dendrobium catenatum Lindl. genome sequence provides insights into polysaccharide synthase, floral development and adaptive evolution.</title>
        <authorList>
            <person name="Zhang G.Q."/>
            <person name="Xu Q."/>
            <person name="Bian C."/>
            <person name="Tsai W.C."/>
            <person name="Yeh C.M."/>
            <person name="Liu K.W."/>
            <person name="Yoshida K."/>
            <person name="Zhang L.S."/>
            <person name="Chang S.B."/>
            <person name="Chen F."/>
            <person name="Shi Y."/>
            <person name="Su Y.Y."/>
            <person name="Zhang Y.Q."/>
            <person name="Chen L.J."/>
            <person name="Yin Y."/>
            <person name="Lin M."/>
            <person name="Huang H."/>
            <person name="Deng H."/>
            <person name="Wang Z.W."/>
            <person name="Zhu S.L."/>
            <person name="Zhao X."/>
            <person name="Deng C."/>
            <person name="Niu S.C."/>
            <person name="Huang J."/>
            <person name="Wang M."/>
            <person name="Liu G.H."/>
            <person name="Yang H.J."/>
            <person name="Xiao X.J."/>
            <person name="Hsiao Y.Y."/>
            <person name="Wu W.L."/>
            <person name="Chen Y.Y."/>
            <person name="Mitsuda N."/>
            <person name="Ohme-Takagi M."/>
            <person name="Luo Y.B."/>
            <person name="Van de Peer Y."/>
            <person name="Liu Z.J."/>
        </authorList>
    </citation>
    <scope>NUCLEOTIDE SEQUENCE [LARGE SCALE GENOMIC DNA]</scope>
    <source>
        <tissue evidence="2">The whole plant</tissue>
    </source>
</reference>